<dbReference type="OMA" id="GAANNIC"/>
<dbReference type="EMBL" id="AAXT01000001">
    <property type="protein sequence ID" value="EDO07929.1"/>
    <property type="molecule type" value="Genomic_DNA"/>
</dbReference>
<comment type="caution">
    <text evidence="2">The sequence shown here is derived from an EMBL/GenBank/DDBJ whole genome shotgun (WGS) entry which is preliminary data.</text>
</comment>
<dbReference type="KEGG" id="bbo:BBOV_III003650"/>
<dbReference type="GeneID" id="5479745"/>
<keyword evidence="1" id="KW-0472">Membrane</keyword>
<evidence type="ECO:0000256" key="1">
    <source>
        <dbReference type="SAM" id="Phobius"/>
    </source>
</evidence>
<keyword evidence="3" id="KW-1185">Reference proteome</keyword>
<feature type="transmembrane region" description="Helical" evidence="1">
    <location>
        <begin position="316"/>
        <end position="339"/>
    </location>
</feature>
<protein>
    <submittedName>
        <fullName evidence="2">Uncharacterized protein</fullName>
    </submittedName>
</protein>
<evidence type="ECO:0000313" key="3">
    <source>
        <dbReference type="Proteomes" id="UP000002173"/>
    </source>
</evidence>
<dbReference type="InParanoid" id="A7AMZ5"/>
<feature type="transmembrane region" description="Helical" evidence="1">
    <location>
        <begin position="198"/>
        <end position="221"/>
    </location>
</feature>
<dbReference type="AlphaFoldDB" id="A7AMZ5"/>
<sequence length="351" mass="39664">MPQAPPGILHREVYSESLFNLGLLFERRYKVHQLSDLSQLQNRAKNYLVRSFATGISTTVKENAVDTDANLDQTTPLTFTEEVDNKDIDALEYEDHDIVDLLKVDEDKDINLNKLGTTVVTLKDVSNSVVEDITPNKLPTNDNKLSEKLSHLQPHVEIRSAGSYKASPSVDNVLVNIHGDHVDSEGDWTLPNNKRLRIVAFFCFLAHIVVSLVFALVLYLHVHLDWQRTVNNLHIVFPFVAYFTTRVVLQGYFDWEFKSLIRPFMSMSTIIGPGVNKARILKGAANNICLILAVATAALPCHVVDDIEPRKTLSHLYYGIFTALLITDIVAVAVHHYLINRHVARLMYKKP</sequence>
<accession>A7AMZ5</accession>
<reference evidence="3" key="2">
    <citation type="journal article" date="2020" name="Data Brief">
        <title>Transcriptome dataset of Babesia bovis life stages within vertebrate and invertebrate hosts.</title>
        <authorList>
            <person name="Ueti M.W."/>
            <person name="Johnson W.C."/>
            <person name="Kappmeyer L.S."/>
            <person name="Herndon D.R."/>
            <person name="Mousel M.R."/>
            <person name="Reif K.E."/>
            <person name="Taus N.S."/>
            <person name="Ifeonu O.O."/>
            <person name="Silva J.C."/>
            <person name="Suarez C.E."/>
            <person name="Brayton K.A."/>
        </authorList>
    </citation>
    <scope>NUCLEOTIDE SEQUENCE [LARGE SCALE GENOMIC DNA]</scope>
</reference>
<gene>
    <name evidence="2" type="ORF">BBOV_III003650</name>
</gene>
<organism evidence="2 3">
    <name type="scientific">Babesia bovis</name>
    <dbReference type="NCBI Taxonomy" id="5865"/>
    <lineage>
        <taxon>Eukaryota</taxon>
        <taxon>Sar</taxon>
        <taxon>Alveolata</taxon>
        <taxon>Apicomplexa</taxon>
        <taxon>Aconoidasida</taxon>
        <taxon>Piroplasmida</taxon>
        <taxon>Babesiidae</taxon>
        <taxon>Babesia</taxon>
    </lineage>
</organism>
<proteinExistence type="predicted"/>
<keyword evidence="1" id="KW-1133">Transmembrane helix</keyword>
<feature type="transmembrane region" description="Helical" evidence="1">
    <location>
        <begin position="233"/>
        <end position="253"/>
    </location>
</feature>
<keyword evidence="1" id="KW-0812">Transmembrane</keyword>
<dbReference type="VEuPathDB" id="PiroplasmaDB:BBOV_III003650"/>
<name>A7AMZ5_BABBO</name>
<reference evidence="2 3" key="1">
    <citation type="journal article" date="2007" name="PLoS Pathog.">
        <title>Genome sequence of Babesia bovis and comparative analysis of apicomplexan hemoprotozoa.</title>
        <authorList>
            <person name="Brayton K.A."/>
            <person name="Lau A.O.T."/>
            <person name="Herndon D.R."/>
            <person name="Hannick L."/>
            <person name="Kappmeyer L.S."/>
            <person name="Berens S.J."/>
            <person name="Bidwell S.L."/>
            <person name="Brown W.C."/>
            <person name="Crabtree J."/>
            <person name="Fadrosh D."/>
            <person name="Feldblum T."/>
            <person name="Forberger H.A."/>
            <person name="Haas B.J."/>
            <person name="Howell J.M."/>
            <person name="Khouri H."/>
            <person name="Koo H."/>
            <person name="Mann D.J."/>
            <person name="Norimine J."/>
            <person name="Paulsen I.T."/>
            <person name="Radune D."/>
            <person name="Ren Q."/>
            <person name="Smith R.K. Jr."/>
            <person name="Suarez C.E."/>
            <person name="White O."/>
            <person name="Wortman J.R."/>
            <person name="Knowles D.P. Jr."/>
            <person name="McElwain T.F."/>
            <person name="Nene V.M."/>
        </authorList>
    </citation>
    <scope>NUCLEOTIDE SEQUENCE [LARGE SCALE GENOMIC DNA]</scope>
    <source>
        <strain evidence="2">T2Bo</strain>
    </source>
</reference>
<dbReference type="RefSeq" id="XP_001611497.1">
    <property type="nucleotide sequence ID" value="XM_001611447.1"/>
</dbReference>
<evidence type="ECO:0000313" key="2">
    <source>
        <dbReference type="EMBL" id="EDO07929.1"/>
    </source>
</evidence>
<dbReference type="Proteomes" id="UP000002173">
    <property type="component" value="Unassembled WGS sequence"/>
</dbReference>
<reference evidence="3" key="3">
    <citation type="journal article" date="2021" name="Int. J. Parasitol.">
        <title>Comparative analysis of gene expression between Babesia bovis blood stages and kinetes allowed by improved genome annotation.</title>
        <authorList>
            <person name="Ueti M.W."/>
            <person name="Johnson W.C."/>
            <person name="Kappmeyer L.S."/>
            <person name="Herndon D.R."/>
            <person name="Mousel M.R."/>
            <person name="Reif K.E."/>
            <person name="Taus N.S."/>
            <person name="Ifeonu O.O."/>
            <person name="Silva J.C."/>
            <person name="Suarez C.E."/>
            <person name="Brayton K.A."/>
        </authorList>
    </citation>
    <scope>NUCLEOTIDE SEQUENCE [LARGE SCALE GENOMIC DNA]</scope>
</reference>